<dbReference type="PANTHER" id="PTHR48277:SF1">
    <property type="entry name" value="MITOCHONDRIAL RIBOSOMAL PROTEIN S5"/>
    <property type="match status" value="1"/>
</dbReference>
<dbReference type="GO" id="GO:0003723">
    <property type="term" value="F:RNA binding"/>
    <property type="evidence" value="ECO:0007669"/>
    <property type="project" value="InterPro"/>
</dbReference>
<dbReference type="InterPro" id="IPR014721">
    <property type="entry name" value="Ribsml_uS5_D2-typ_fold_subgr"/>
</dbReference>
<name>A0AAW1QHI5_9CHLO</name>
<comment type="similarity">
    <text evidence="1 5">Belongs to the universal ribosomal protein uS5 family.</text>
</comment>
<dbReference type="Pfam" id="PF03719">
    <property type="entry name" value="Ribosomal_S5_C"/>
    <property type="match status" value="1"/>
</dbReference>
<dbReference type="AlphaFoldDB" id="A0AAW1QHI5"/>
<dbReference type="SUPFAM" id="SSF54211">
    <property type="entry name" value="Ribosomal protein S5 domain 2-like"/>
    <property type="match status" value="1"/>
</dbReference>
<dbReference type="PANTHER" id="PTHR48277">
    <property type="entry name" value="MITOCHONDRIAL RIBOSOMAL PROTEIN S5"/>
    <property type="match status" value="1"/>
</dbReference>
<keyword evidence="9" id="KW-1185">Reference proteome</keyword>
<feature type="compositionally biased region" description="Polar residues" evidence="6">
    <location>
        <begin position="65"/>
        <end position="76"/>
    </location>
</feature>
<dbReference type="PROSITE" id="PS50881">
    <property type="entry name" value="S5_DSRBD"/>
    <property type="match status" value="1"/>
</dbReference>
<reference evidence="8 9" key="1">
    <citation type="journal article" date="2024" name="Nat. Commun.">
        <title>Phylogenomics reveals the evolutionary origins of lichenization in chlorophyte algae.</title>
        <authorList>
            <person name="Puginier C."/>
            <person name="Libourel C."/>
            <person name="Otte J."/>
            <person name="Skaloud P."/>
            <person name="Haon M."/>
            <person name="Grisel S."/>
            <person name="Petersen M."/>
            <person name="Berrin J.G."/>
            <person name="Delaux P.M."/>
            <person name="Dal Grande F."/>
            <person name="Keller J."/>
        </authorList>
    </citation>
    <scope>NUCLEOTIDE SEQUENCE [LARGE SCALE GENOMIC DNA]</scope>
    <source>
        <strain evidence="8 9">SAG 2145</strain>
    </source>
</reference>
<dbReference type="Gene3D" id="3.30.230.10">
    <property type="match status" value="1"/>
</dbReference>
<dbReference type="GO" id="GO:1990904">
    <property type="term" value="C:ribonucleoprotein complex"/>
    <property type="evidence" value="ECO:0007669"/>
    <property type="project" value="UniProtKB-UniRule"/>
</dbReference>
<organism evidence="8 9">
    <name type="scientific">Apatococcus lobatus</name>
    <dbReference type="NCBI Taxonomy" id="904363"/>
    <lineage>
        <taxon>Eukaryota</taxon>
        <taxon>Viridiplantae</taxon>
        <taxon>Chlorophyta</taxon>
        <taxon>core chlorophytes</taxon>
        <taxon>Trebouxiophyceae</taxon>
        <taxon>Chlorellales</taxon>
        <taxon>Chlorellaceae</taxon>
        <taxon>Apatococcus</taxon>
    </lineage>
</organism>
<keyword evidence="3 4" id="KW-0687">Ribonucleoprotein</keyword>
<dbReference type="FunFam" id="3.30.230.10:FF:000002">
    <property type="entry name" value="30S ribosomal protein S5"/>
    <property type="match status" value="1"/>
</dbReference>
<dbReference type="Proteomes" id="UP001438707">
    <property type="component" value="Unassembled WGS sequence"/>
</dbReference>
<proteinExistence type="inferred from homology"/>
<gene>
    <name evidence="8" type="ORF">WJX74_011094</name>
</gene>
<dbReference type="GO" id="GO:0006412">
    <property type="term" value="P:translation"/>
    <property type="evidence" value="ECO:0007669"/>
    <property type="project" value="InterPro"/>
</dbReference>
<evidence type="ECO:0000256" key="1">
    <source>
        <dbReference type="ARBA" id="ARBA00008945"/>
    </source>
</evidence>
<dbReference type="InterPro" id="IPR020568">
    <property type="entry name" value="Ribosomal_Su5_D2-typ_SF"/>
</dbReference>
<evidence type="ECO:0000256" key="6">
    <source>
        <dbReference type="SAM" id="MobiDB-lite"/>
    </source>
</evidence>
<accession>A0AAW1QHI5</accession>
<dbReference type="GO" id="GO:0005737">
    <property type="term" value="C:cytoplasm"/>
    <property type="evidence" value="ECO:0007669"/>
    <property type="project" value="UniProtKB-ARBA"/>
</dbReference>
<dbReference type="GO" id="GO:0005840">
    <property type="term" value="C:ribosome"/>
    <property type="evidence" value="ECO:0007669"/>
    <property type="project" value="UniProtKB-KW"/>
</dbReference>
<dbReference type="GO" id="GO:0003735">
    <property type="term" value="F:structural constituent of ribosome"/>
    <property type="evidence" value="ECO:0007669"/>
    <property type="project" value="UniProtKB-UniRule"/>
</dbReference>
<evidence type="ECO:0000313" key="8">
    <source>
        <dbReference type="EMBL" id="KAK9820753.1"/>
    </source>
</evidence>
<dbReference type="InterPro" id="IPR000851">
    <property type="entry name" value="Ribosomal_uS5"/>
</dbReference>
<dbReference type="EMBL" id="JALJOS010000044">
    <property type="protein sequence ID" value="KAK9820753.1"/>
    <property type="molecule type" value="Genomic_DNA"/>
</dbReference>
<evidence type="ECO:0000313" key="9">
    <source>
        <dbReference type="Proteomes" id="UP001438707"/>
    </source>
</evidence>
<keyword evidence="2 4" id="KW-0689">Ribosomal protein</keyword>
<evidence type="ECO:0000259" key="7">
    <source>
        <dbReference type="PROSITE" id="PS50881"/>
    </source>
</evidence>
<dbReference type="InterPro" id="IPR005324">
    <property type="entry name" value="Ribosomal_uS5_C"/>
</dbReference>
<evidence type="ECO:0000256" key="2">
    <source>
        <dbReference type="ARBA" id="ARBA00022980"/>
    </source>
</evidence>
<feature type="region of interest" description="Disordered" evidence="6">
    <location>
        <begin position="65"/>
        <end position="115"/>
    </location>
</feature>
<protein>
    <recommendedName>
        <fullName evidence="7">S5 DRBM domain-containing protein</fullName>
    </recommendedName>
</protein>
<feature type="domain" description="S5 DRBM" evidence="7">
    <location>
        <begin position="227"/>
        <end position="290"/>
    </location>
</feature>
<comment type="caution">
    <text evidence="8">The sequence shown here is derived from an EMBL/GenBank/DDBJ whole genome shotgun (WGS) entry which is preliminary data.</text>
</comment>
<evidence type="ECO:0000256" key="3">
    <source>
        <dbReference type="ARBA" id="ARBA00023274"/>
    </source>
</evidence>
<feature type="region of interest" description="Disordered" evidence="6">
    <location>
        <begin position="151"/>
        <end position="171"/>
    </location>
</feature>
<dbReference type="SUPFAM" id="SSF54768">
    <property type="entry name" value="dsRNA-binding domain-like"/>
    <property type="match status" value="1"/>
</dbReference>
<evidence type="ECO:0000256" key="4">
    <source>
        <dbReference type="PROSITE-ProRule" id="PRU00268"/>
    </source>
</evidence>
<evidence type="ECO:0000256" key="5">
    <source>
        <dbReference type="RuleBase" id="RU003823"/>
    </source>
</evidence>
<dbReference type="InterPro" id="IPR013810">
    <property type="entry name" value="Ribosomal_uS5_N"/>
</dbReference>
<sequence length="393" mass="41871">MRTQLVKLGTRALQRICRHEEAFWVSEGSAAGAPPSRAFSWSTRPVPALIYLAAAASQPTFLQPRSFQTSAAQQRAQDSDRSDTPSSAPGAEREANAAADEGGSNQGEVRAEADSSELVAAETGAAGDDLNAADEDDGDFNLDGLEDIEASMDEEDVMEGGDSGYQSEDDMTEDEKLVHSVTTASKKRQRFLLQQLLSGKAGVDMGTQMLAMSEEEARFKEDMADTFNMQVVDINRTTKGMKSGGIVRYGSLVVVGNGNGVLGLGQGKSANLASSISKAYNRAMEHLFFIPRFRDHTVFAKRKSKYGRALVYIYPKSAGTGVAANPMVTNICHLAGLQDVGVKVHGSRNPSNTVKALLHALQNSAGEDFLGEQGIRAMAASQAAPGSAMQPEL</sequence>
<dbReference type="Gene3D" id="3.30.160.20">
    <property type="match status" value="1"/>
</dbReference>
<dbReference type="Pfam" id="PF00333">
    <property type="entry name" value="Ribosomal_S5"/>
    <property type="match status" value="1"/>
</dbReference>